<sequence length="391" mass="40826">MAATALPAGAAATAAAVASPAVTAAAATPATACAEAPPTPVTTGAAFNNPAAGDATGVVEQICSLVTQAPAGSQIRLAHFVISGSAGMDFTNVLLAARDRGVDVQVVLDGWQVANPASVALIEGLGQDESADSWVHVCGNVSPEGNTSSCIGTKGQHNKFYLFSETGGAKNVVVQSSANFTDVNSRTYWNNAVVLPGNHRLYDAYNAYFEDLAAEVQDPDYYRQVATAGPGGPVTAHFFPSADTDPALERLTELGCKNNGTTEIRVGMSEWDTTRLGIADRLVEMAESGCTVRVVHGPMDQEVADTLTAAGIELRALNSGTLPGRIHSKYLVVDGATGTRSGGQLVLTGSPNFNTTSLHRNDETMLELRDKGIYEQYEENFETMWAAAAQG</sequence>
<gene>
    <name evidence="9" type="ORF">GB882_11335</name>
</gene>
<evidence type="ECO:0000313" key="9">
    <source>
        <dbReference type="EMBL" id="MPV89261.1"/>
    </source>
</evidence>
<dbReference type="EMBL" id="WHPD01002449">
    <property type="protein sequence ID" value="MPV89261.1"/>
    <property type="molecule type" value="Genomic_DNA"/>
</dbReference>
<dbReference type="EC" id="3.1.4.4" evidence="3"/>
<comment type="similarity">
    <text evidence="2">Belongs to the phospholipase D family.</text>
</comment>
<comment type="catalytic activity">
    <reaction evidence="1">
        <text>a 1,2-diacyl-sn-glycero-3-phosphocholine + H2O = a 1,2-diacyl-sn-glycero-3-phosphate + choline + H(+)</text>
        <dbReference type="Rhea" id="RHEA:14445"/>
        <dbReference type="ChEBI" id="CHEBI:15354"/>
        <dbReference type="ChEBI" id="CHEBI:15377"/>
        <dbReference type="ChEBI" id="CHEBI:15378"/>
        <dbReference type="ChEBI" id="CHEBI:57643"/>
        <dbReference type="ChEBI" id="CHEBI:58608"/>
        <dbReference type="EC" id="3.1.4.4"/>
    </reaction>
</comment>
<keyword evidence="6" id="KW-0443">Lipid metabolism</keyword>
<dbReference type="AlphaFoldDB" id="A0A7J9UXA6"/>
<dbReference type="PANTHER" id="PTHR43856:SF1">
    <property type="entry name" value="MITOCHONDRIAL CARDIOLIPIN HYDROLASE"/>
    <property type="match status" value="1"/>
</dbReference>
<dbReference type="GO" id="GO:0016891">
    <property type="term" value="F:RNA endonuclease activity producing 5'-phosphomonoesters, hydrolytic mechanism"/>
    <property type="evidence" value="ECO:0007669"/>
    <property type="project" value="TreeGrafter"/>
</dbReference>
<dbReference type="GO" id="GO:0006793">
    <property type="term" value="P:phosphorus metabolic process"/>
    <property type="evidence" value="ECO:0007669"/>
    <property type="project" value="UniProtKB-ARBA"/>
</dbReference>
<reference evidence="9 10" key="1">
    <citation type="submission" date="2019-10" db="EMBL/GenBank/DDBJ databases">
        <title>Georgenia wutianyii sp. nov. and Georgenia yuyongxinii sp. nov. isolated from plateau pika (Ochotona curzoniae) in the Qinghai-Tibet plateau of China.</title>
        <authorList>
            <person name="Tian Z."/>
        </authorList>
    </citation>
    <scope>NUCLEOTIDE SEQUENCE [LARGE SCALE GENOMIC DNA]</scope>
    <source>
        <strain evidence="9 10">JCM 15130</strain>
    </source>
</reference>
<organism evidence="9 10">
    <name type="scientific">Georgenia ruanii</name>
    <dbReference type="NCBI Taxonomy" id="348442"/>
    <lineage>
        <taxon>Bacteria</taxon>
        <taxon>Bacillati</taxon>
        <taxon>Actinomycetota</taxon>
        <taxon>Actinomycetes</taxon>
        <taxon>Micrococcales</taxon>
        <taxon>Bogoriellaceae</taxon>
        <taxon>Georgenia</taxon>
    </lineage>
</organism>
<name>A0A7J9UXA6_9MICO</name>
<dbReference type="GO" id="GO:0016042">
    <property type="term" value="P:lipid catabolic process"/>
    <property type="evidence" value="ECO:0007669"/>
    <property type="project" value="UniProtKB-KW"/>
</dbReference>
<dbReference type="GO" id="GO:0004630">
    <property type="term" value="F:phospholipase D activity"/>
    <property type="evidence" value="ECO:0007669"/>
    <property type="project" value="UniProtKB-EC"/>
</dbReference>
<keyword evidence="7" id="KW-0732">Signal</keyword>
<evidence type="ECO:0000256" key="1">
    <source>
        <dbReference type="ARBA" id="ARBA00000798"/>
    </source>
</evidence>
<comment type="caution">
    <text evidence="9">The sequence shown here is derived from an EMBL/GenBank/DDBJ whole genome shotgun (WGS) entry which is preliminary data.</text>
</comment>
<dbReference type="Pfam" id="PF13091">
    <property type="entry name" value="PLDc_2"/>
    <property type="match status" value="2"/>
</dbReference>
<protein>
    <recommendedName>
        <fullName evidence="3">phospholipase D</fullName>
        <ecNumber evidence="3">3.1.4.4</ecNumber>
    </recommendedName>
</protein>
<keyword evidence="4" id="KW-0378">Hydrolase</keyword>
<evidence type="ECO:0000256" key="3">
    <source>
        <dbReference type="ARBA" id="ARBA00012027"/>
    </source>
</evidence>
<accession>A0A7J9UXA6</accession>
<evidence type="ECO:0000259" key="8">
    <source>
        <dbReference type="PROSITE" id="PS50035"/>
    </source>
</evidence>
<dbReference type="Proteomes" id="UP000429644">
    <property type="component" value="Unassembled WGS sequence"/>
</dbReference>
<evidence type="ECO:0000256" key="6">
    <source>
        <dbReference type="ARBA" id="ARBA00023098"/>
    </source>
</evidence>
<evidence type="ECO:0000313" key="10">
    <source>
        <dbReference type="Proteomes" id="UP000429644"/>
    </source>
</evidence>
<evidence type="ECO:0000256" key="7">
    <source>
        <dbReference type="SAM" id="SignalP"/>
    </source>
</evidence>
<keyword evidence="5" id="KW-0442">Lipid degradation</keyword>
<dbReference type="Gene3D" id="3.30.870.10">
    <property type="entry name" value="Endonuclease Chain A"/>
    <property type="match status" value="2"/>
</dbReference>
<evidence type="ECO:0000256" key="5">
    <source>
        <dbReference type="ARBA" id="ARBA00022963"/>
    </source>
</evidence>
<dbReference type="InterPro" id="IPR001736">
    <property type="entry name" value="PLipase_D/transphosphatidylase"/>
</dbReference>
<dbReference type="PROSITE" id="PS50035">
    <property type="entry name" value="PLD"/>
    <property type="match status" value="1"/>
</dbReference>
<dbReference type="InterPro" id="IPR051406">
    <property type="entry name" value="PLD_domain"/>
</dbReference>
<dbReference type="InterPro" id="IPR025202">
    <property type="entry name" value="PLD-like_dom"/>
</dbReference>
<evidence type="ECO:0000256" key="2">
    <source>
        <dbReference type="ARBA" id="ARBA00008664"/>
    </source>
</evidence>
<feature type="signal peptide" evidence="7">
    <location>
        <begin position="1"/>
        <end position="24"/>
    </location>
</feature>
<feature type="domain" description="PLD phosphodiesterase" evidence="8">
    <location>
        <begin position="322"/>
        <end position="357"/>
    </location>
</feature>
<feature type="chain" id="PRO_5039578212" description="phospholipase D" evidence="7">
    <location>
        <begin position="25"/>
        <end position="391"/>
    </location>
</feature>
<proteinExistence type="inferred from homology"/>
<keyword evidence="10" id="KW-1185">Reference proteome</keyword>
<dbReference type="PANTHER" id="PTHR43856">
    <property type="entry name" value="CARDIOLIPIN HYDROLASE"/>
    <property type="match status" value="1"/>
</dbReference>
<dbReference type="RefSeq" id="WP_344381594.1">
    <property type="nucleotide sequence ID" value="NZ_BAAAOT010000008.1"/>
</dbReference>
<dbReference type="SUPFAM" id="SSF56024">
    <property type="entry name" value="Phospholipase D/nuclease"/>
    <property type="match status" value="2"/>
</dbReference>
<evidence type="ECO:0000256" key="4">
    <source>
        <dbReference type="ARBA" id="ARBA00022801"/>
    </source>
</evidence>